<organism evidence="2">
    <name type="scientific">Timema poppense</name>
    <name type="common">Walking stick</name>
    <dbReference type="NCBI Taxonomy" id="170557"/>
    <lineage>
        <taxon>Eukaryota</taxon>
        <taxon>Metazoa</taxon>
        <taxon>Ecdysozoa</taxon>
        <taxon>Arthropoda</taxon>
        <taxon>Hexapoda</taxon>
        <taxon>Insecta</taxon>
        <taxon>Pterygota</taxon>
        <taxon>Neoptera</taxon>
        <taxon>Polyneoptera</taxon>
        <taxon>Phasmatodea</taxon>
        <taxon>Timematodea</taxon>
        <taxon>Timematoidea</taxon>
        <taxon>Timematidae</taxon>
        <taxon>Timema</taxon>
    </lineage>
</organism>
<dbReference type="AlphaFoldDB" id="A0A7R9DAA1"/>
<sequence length="125" mass="13696">MGLRNEVPSNQAANNAEQKSQTYNGSGHTNTYFHTMTKISPSLKEPVCGWIDNVYGPNGAGIGVFAGLIRTGTTELAYVTYQALLYTCSSFELKAVADVQDNKNPTYVINTKKPFHQMFANDVIV</sequence>
<name>A0A7R9DAA1_TIMPO</name>
<evidence type="ECO:0000256" key="1">
    <source>
        <dbReference type="SAM" id="MobiDB-lite"/>
    </source>
</evidence>
<evidence type="ECO:0000313" key="2">
    <source>
        <dbReference type="EMBL" id="CAD7411036.1"/>
    </source>
</evidence>
<feature type="region of interest" description="Disordered" evidence="1">
    <location>
        <begin position="1"/>
        <end position="28"/>
    </location>
</feature>
<gene>
    <name evidence="2" type="ORF">TPSB3V08_LOCUS7666</name>
</gene>
<accession>A0A7R9DAA1</accession>
<proteinExistence type="predicted"/>
<feature type="compositionally biased region" description="Polar residues" evidence="1">
    <location>
        <begin position="7"/>
        <end position="28"/>
    </location>
</feature>
<reference evidence="2" key="1">
    <citation type="submission" date="2020-11" db="EMBL/GenBank/DDBJ databases">
        <authorList>
            <person name="Tran Van P."/>
        </authorList>
    </citation>
    <scope>NUCLEOTIDE SEQUENCE</scope>
</reference>
<dbReference type="EMBL" id="OD005115">
    <property type="protein sequence ID" value="CAD7411036.1"/>
    <property type="molecule type" value="Genomic_DNA"/>
</dbReference>
<protein>
    <submittedName>
        <fullName evidence="2">Uncharacterized protein</fullName>
    </submittedName>
</protein>